<organism evidence="3 4">
    <name type="scientific">Mangrovivirga cuniculi</name>
    <dbReference type="NCBI Taxonomy" id="2715131"/>
    <lineage>
        <taxon>Bacteria</taxon>
        <taxon>Pseudomonadati</taxon>
        <taxon>Bacteroidota</taxon>
        <taxon>Cytophagia</taxon>
        <taxon>Cytophagales</taxon>
        <taxon>Mangrovivirgaceae</taxon>
        <taxon>Mangrovivirga</taxon>
    </lineage>
</organism>
<reference evidence="3 4" key="1">
    <citation type="submission" date="2018-04" db="EMBL/GenBank/DDBJ databases">
        <title>Complete genome uncultured novel isolate.</title>
        <authorList>
            <person name="Merlino G."/>
        </authorList>
    </citation>
    <scope>NUCLEOTIDE SEQUENCE [LARGE SCALE GENOMIC DNA]</scope>
    <source>
        <strain evidence="4">R1DC9</strain>
    </source>
</reference>
<sequence>MKSIEKSILIAEKRSSVFKTLLTPSDIIKWWEADYAMIQPQREGYYIVSWGKDIDNPEYTSVAEIKDFIINESFKLENYKYSADGSMPDFSRGFTVVFKLYDHDNHTLLTVEHHGFPENEKGNEFYNACVKGWNDTLNNIKSYIED</sequence>
<dbReference type="OrthoDB" id="9803476at2"/>
<accession>A0A4D7JIP8</accession>
<feature type="domain" description="Activator of Hsp90 ATPase homologue 1/2-like C-terminal" evidence="2">
    <location>
        <begin position="14"/>
        <end position="145"/>
    </location>
</feature>
<proteinExistence type="inferred from homology"/>
<dbReference type="AlphaFoldDB" id="A0A4D7JIP8"/>
<dbReference type="Proteomes" id="UP000298616">
    <property type="component" value="Chromosome"/>
</dbReference>
<comment type="similarity">
    <text evidence="1">Belongs to the AHA1 family.</text>
</comment>
<dbReference type="KEGG" id="fpf:DCC35_08970"/>
<dbReference type="EMBL" id="CP028923">
    <property type="protein sequence ID" value="QCK14863.1"/>
    <property type="molecule type" value="Genomic_DNA"/>
</dbReference>
<dbReference type="InterPro" id="IPR023393">
    <property type="entry name" value="START-like_dom_sf"/>
</dbReference>
<dbReference type="CDD" id="cd07814">
    <property type="entry name" value="SRPBCC_CalC_Aha1-like"/>
    <property type="match status" value="1"/>
</dbReference>
<evidence type="ECO:0000313" key="4">
    <source>
        <dbReference type="Proteomes" id="UP000298616"/>
    </source>
</evidence>
<evidence type="ECO:0000259" key="2">
    <source>
        <dbReference type="Pfam" id="PF08327"/>
    </source>
</evidence>
<dbReference type="SUPFAM" id="SSF55961">
    <property type="entry name" value="Bet v1-like"/>
    <property type="match status" value="1"/>
</dbReference>
<dbReference type="InterPro" id="IPR013538">
    <property type="entry name" value="ASHA1/2-like_C"/>
</dbReference>
<dbReference type="Pfam" id="PF08327">
    <property type="entry name" value="AHSA1"/>
    <property type="match status" value="1"/>
</dbReference>
<gene>
    <name evidence="3" type="ORF">DCC35_08970</name>
</gene>
<dbReference type="RefSeq" id="WP_137090450.1">
    <property type="nucleotide sequence ID" value="NZ_CP028923.1"/>
</dbReference>
<evidence type="ECO:0000313" key="3">
    <source>
        <dbReference type="EMBL" id="QCK14863.1"/>
    </source>
</evidence>
<evidence type="ECO:0000256" key="1">
    <source>
        <dbReference type="ARBA" id="ARBA00006817"/>
    </source>
</evidence>
<protein>
    <recommendedName>
        <fullName evidence="2">Activator of Hsp90 ATPase homologue 1/2-like C-terminal domain-containing protein</fullName>
    </recommendedName>
</protein>
<dbReference type="Gene3D" id="3.30.530.20">
    <property type="match status" value="1"/>
</dbReference>
<name>A0A4D7JIP8_9BACT</name>
<keyword evidence="4" id="KW-1185">Reference proteome</keyword>